<reference evidence="2 3" key="1">
    <citation type="journal article" date="2017" name="Int. J. Parasitol.">
        <title>The genome of the protozoan parasite Cystoisospora suis and a reverse vaccinology approach to identify vaccine candidates.</title>
        <authorList>
            <person name="Palmieri N."/>
            <person name="Shrestha A."/>
            <person name="Ruttkowski B."/>
            <person name="Beck T."/>
            <person name="Vogl C."/>
            <person name="Tomley F."/>
            <person name="Blake D.P."/>
            <person name="Joachim A."/>
        </authorList>
    </citation>
    <scope>NUCLEOTIDE SEQUENCE [LARGE SCALE GENOMIC DNA]</scope>
    <source>
        <strain evidence="2 3">Wien I</strain>
    </source>
</reference>
<dbReference type="Proteomes" id="UP000221165">
    <property type="component" value="Unassembled WGS sequence"/>
</dbReference>
<comment type="caution">
    <text evidence="2">The sequence shown here is derived from an EMBL/GenBank/DDBJ whole genome shotgun (WGS) entry which is preliminary data.</text>
</comment>
<gene>
    <name evidence="2" type="ORF">CSUI_002066</name>
</gene>
<organism evidence="2 3">
    <name type="scientific">Cystoisospora suis</name>
    <dbReference type="NCBI Taxonomy" id="483139"/>
    <lineage>
        <taxon>Eukaryota</taxon>
        <taxon>Sar</taxon>
        <taxon>Alveolata</taxon>
        <taxon>Apicomplexa</taxon>
        <taxon>Conoidasida</taxon>
        <taxon>Coccidia</taxon>
        <taxon>Eucoccidiorida</taxon>
        <taxon>Eimeriorina</taxon>
        <taxon>Sarcocystidae</taxon>
        <taxon>Cystoisospora</taxon>
    </lineage>
</organism>
<dbReference type="EMBL" id="MIGC01000865">
    <property type="protein sequence ID" value="PHJ24081.1"/>
    <property type="molecule type" value="Genomic_DNA"/>
</dbReference>
<sequence length="674" mass="71138">MASARNWPMPAPAGFRHCAQDVVNSPCFSTSSLDTATSPPSHLPSFSHLPPAAACADTAIVARVLHPQPHAQARANARAAAVLEEQRRREEEQLAALVAAEAARSPPQQVLQRIKESLHAPHPSVDSLCRSAADLGHLLFSAAAVNTRAGGSTLVAPIVARGHASRPQRHAPHAMGGDGPAVDGTISGERPGLSVLASSFSSVDVSGFQESGPSRGGWEEEEPVADSRFCPATAIYGGSIVGQCAVLLTEILTFTSHPGVRAAAFSQLWRNRELLCYLNLPSQSIAAEGFRRNLLAVLNQQNLDNRTRAMGMILISNGGASIIGQDAAILEATLQSLASLWGEALSLVEQEQFAKTASSAPSTSSCPVSSFLPPPVSSDSLTGASSVTNWATDVPGAGIDRRRLDPPAATFCPDSVFLEKTGRLDVTSQPISSCCSDEEQTPDLVAAASAAGMAEVAFDAIAALLPFLSGDSGIRVLQRICSYTWLPVLQAGEGSEERTQGEGNQDAGVERRLGKYSVERIPESPLAQRRLMALQPLQLFRDPSNQDSASSSLTEGRNFANDDDDESVTRRHLSGGSDGLLQLESGVSRGTVPSPHGSLQRGRCGGCGAASVYYLRMKQSLATMATCVEATHKLALNHADSLGPLQVCFLMKKIYSTKEGTASTPWCSLQRARP</sequence>
<dbReference type="VEuPathDB" id="ToxoDB:CSUI_002066"/>
<proteinExistence type="predicted"/>
<dbReference type="GeneID" id="94425479"/>
<evidence type="ECO:0000313" key="2">
    <source>
        <dbReference type="EMBL" id="PHJ24081.1"/>
    </source>
</evidence>
<dbReference type="RefSeq" id="XP_067925755.1">
    <property type="nucleotide sequence ID" value="XM_068062268.1"/>
</dbReference>
<keyword evidence="3" id="KW-1185">Reference proteome</keyword>
<feature type="region of interest" description="Disordered" evidence="1">
    <location>
        <begin position="542"/>
        <end position="603"/>
    </location>
</feature>
<feature type="region of interest" description="Disordered" evidence="1">
    <location>
        <begin position="167"/>
        <end position="188"/>
    </location>
</feature>
<name>A0A2C6KJ61_9APIC</name>
<evidence type="ECO:0000256" key="1">
    <source>
        <dbReference type="SAM" id="MobiDB-lite"/>
    </source>
</evidence>
<accession>A0A2C6KJ61</accession>
<protein>
    <submittedName>
        <fullName evidence="2">Uncharacterized protein</fullName>
    </submittedName>
</protein>
<dbReference type="AlphaFoldDB" id="A0A2C6KJ61"/>
<evidence type="ECO:0000313" key="3">
    <source>
        <dbReference type="Proteomes" id="UP000221165"/>
    </source>
</evidence>
<feature type="compositionally biased region" description="Polar residues" evidence="1">
    <location>
        <begin position="543"/>
        <end position="555"/>
    </location>
</feature>